<dbReference type="CDD" id="cd00018">
    <property type="entry name" value="AP2"/>
    <property type="match status" value="1"/>
</dbReference>
<dbReference type="PROSITE" id="PS51032">
    <property type="entry name" value="AP2_ERF"/>
    <property type="match status" value="1"/>
</dbReference>
<dbReference type="SMART" id="SM00380">
    <property type="entry name" value="AP2"/>
    <property type="match status" value="1"/>
</dbReference>
<evidence type="ECO:0000259" key="9">
    <source>
        <dbReference type="PROSITE" id="PS51032"/>
    </source>
</evidence>
<protein>
    <submittedName>
        <fullName evidence="10">Dehydration-responsive element-binding protein 1F</fullName>
    </submittedName>
</protein>
<dbReference type="PRINTS" id="PR00367">
    <property type="entry name" value="ETHRSPELEMNT"/>
</dbReference>
<sequence>MAGTGLIPELDNQHFLLSLQIQMDFFNQFCNSYPFPSDSHSVSTPESSSASDWQTRRTIQSDEEVLRASDRPKKRAGRRKFKETRHPVYRGARRRNGNMWVCELREPNKKSRIWLGTYPTAEMAARAHDVAALAFRGRKACLNFADSAWSLPVPVSKDSMEIRREIFLEIFTIILNHRKRRVFCKKGCYADGETWEECLEECNEICYKDPVFKDQQWSAYIDRSPGSPSHSKECFNACVSGCGFKLFHHDLLTRISVCNSLVLLEQSSAFCSWYWVMYVADEDSICLLGLWTLLENYPSSPSAFEISPEEVAKVRSKRLPEPLTVQEPPPSTPMPMPTPTDRPCATTEDVPCTSA</sequence>
<keyword evidence="6" id="KW-0539">Nucleus</keyword>
<evidence type="ECO:0000256" key="6">
    <source>
        <dbReference type="ARBA" id="ARBA00023242"/>
    </source>
</evidence>
<keyword evidence="3" id="KW-0238">DNA-binding</keyword>
<dbReference type="EMBL" id="QGNW01001520">
    <property type="protein sequence ID" value="RVW37893.1"/>
    <property type="molecule type" value="Genomic_DNA"/>
</dbReference>
<evidence type="ECO:0000256" key="1">
    <source>
        <dbReference type="ARBA" id="ARBA00004123"/>
    </source>
</evidence>
<feature type="compositionally biased region" description="Pro residues" evidence="8">
    <location>
        <begin position="327"/>
        <end position="340"/>
    </location>
</feature>
<comment type="subcellular location">
    <subcellularLocation>
        <location evidence="1">Nucleus</location>
    </subcellularLocation>
</comment>
<name>A0A438DR09_VITVI</name>
<keyword evidence="4" id="KW-0010">Activator</keyword>
<dbReference type="PANTHER" id="PTHR31839:SF25">
    <property type="entry name" value="DEHYDRATION-RESPONSIVE ELEMENT-BINDING PROTEIN 1F"/>
    <property type="match status" value="1"/>
</dbReference>
<feature type="compositionally biased region" description="Polar residues" evidence="8">
    <location>
        <begin position="38"/>
        <end position="58"/>
    </location>
</feature>
<dbReference type="InterPro" id="IPR045277">
    <property type="entry name" value="DRE1A-I"/>
</dbReference>
<evidence type="ECO:0000256" key="5">
    <source>
        <dbReference type="ARBA" id="ARBA00023163"/>
    </source>
</evidence>
<evidence type="ECO:0000313" key="11">
    <source>
        <dbReference type="Proteomes" id="UP000288805"/>
    </source>
</evidence>
<gene>
    <name evidence="10" type="primary">DREB1F_0</name>
    <name evidence="10" type="ORF">CK203_094215</name>
</gene>
<evidence type="ECO:0000256" key="3">
    <source>
        <dbReference type="ARBA" id="ARBA00023125"/>
    </source>
</evidence>
<proteinExistence type="inferred from homology"/>
<evidence type="ECO:0000313" key="10">
    <source>
        <dbReference type="EMBL" id="RVW37893.1"/>
    </source>
</evidence>
<dbReference type="AlphaFoldDB" id="A0A438DR09"/>
<evidence type="ECO:0000256" key="7">
    <source>
        <dbReference type="ARBA" id="ARBA00024343"/>
    </source>
</evidence>
<comment type="caution">
    <text evidence="10">The sequence shown here is derived from an EMBL/GenBank/DDBJ whole genome shotgun (WGS) entry which is preliminary data.</text>
</comment>
<feature type="domain" description="AP2/ERF" evidence="9">
    <location>
        <begin position="88"/>
        <end position="145"/>
    </location>
</feature>
<keyword evidence="5" id="KW-0804">Transcription</keyword>
<accession>A0A438DR09</accession>
<dbReference type="PANTHER" id="PTHR31839">
    <property type="entry name" value="DEHYDRATION-RESPONSIVE ELEMENT-BINDING PROTEIN 1D"/>
    <property type="match status" value="1"/>
</dbReference>
<dbReference type="GO" id="GO:0005634">
    <property type="term" value="C:nucleus"/>
    <property type="evidence" value="ECO:0007669"/>
    <property type="project" value="UniProtKB-SubCell"/>
</dbReference>
<reference evidence="10 11" key="1">
    <citation type="journal article" date="2018" name="PLoS Genet.">
        <title>Population sequencing reveals clonal diversity and ancestral inbreeding in the grapevine cultivar Chardonnay.</title>
        <authorList>
            <person name="Roach M.J."/>
            <person name="Johnson D.L."/>
            <person name="Bohlmann J."/>
            <person name="van Vuuren H.J."/>
            <person name="Jones S.J."/>
            <person name="Pretorius I.S."/>
            <person name="Schmidt S.A."/>
            <person name="Borneman A.R."/>
        </authorList>
    </citation>
    <scope>NUCLEOTIDE SEQUENCE [LARGE SCALE GENOMIC DNA]</scope>
    <source>
        <strain evidence="11">cv. Chardonnay</strain>
        <tissue evidence="10">Leaf</tissue>
    </source>
</reference>
<dbReference type="InterPro" id="IPR036955">
    <property type="entry name" value="AP2/ERF_dom_sf"/>
</dbReference>
<feature type="region of interest" description="Disordered" evidence="8">
    <location>
        <begin position="37"/>
        <end position="84"/>
    </location>
</feature>
<dbReference type="Gene3D" id="3.30.730.10">
    <property type="entry name" value="AP2/ERF domain"/>
    <property type="match status" value="1"/>
</dbReference>
<feature type="compositionally biased region" description="Basic residues" evidence="8">
    <location>
        <begin position="72"/>
        <end position="84"/>
    </location>
</feature>
<dbReference type="GO" id="GO:0003677">
    <property type="term" value="F:DNA binding"/>
    <property type="evidence" value="ECO:0007669"/>
    <property type="project" value="UniProtKB-KW"/>
</dbReference>
<evidence type="ECO:0000256" key="8">
    <source>
        <dbReference type="SAM" id="MobiDB-lite"/>
    </source>
</evidence>
<evidence type="ECO:0000256" key="4">
    <source>
        <dbReference type="ARBA" id="ARBA00023159"/>
    </source>
</evidence>
<keyword evidence="2" id="KW-0805">Transcription regulation</keyword>
<dbReference type="Proteomes" id="UP000288805">
    <property type="component" value="Unassembled WGS sequence"/>
</dbReference>
<dbReference type="GO" id="GO:0003700">
    <property type="term" value="F:DNA-binding transcription factor activity"/>
    <property type="evidence" value="ECO:0007669"/>
    <property type="project" value="InterPro"/>
</dbReference>
<comment type="similarity">
    <text evidence="7">Belongs to the AP2/ERF transcription factor family. ERF subfamily.</text>
</comment>
<dbReference type="SUPFAM" id="SSF54171">
    <property type="entry name" value="DNA-binding domain"/>
    <property type="match status" value="1"/>
</dbReference>
<dbReference type="InterPro" id="IPR001471">
    <property type="entry name" value="AP2/ERF_dom"/>
</dbReference>
<dbReference type="InterPro" id="IPR016177">
    <property type="entry name" value="DNA-bd_dom_sf"/>
</dbReference>
<feature type="region of interest" description="Disordered" evidence="8">
    <location>
        <begin position="317"/>
        <end position="355"/>
    </location>
</feature>
<organism evidence="10 11">
    <name type="scientific">Vitis vinifera</name>
    <name type="common">Grape</name>
    <dbReference type="NCBI Taxonomy" id="29760"/>
    <lineage>
        <taxon>Eukaryota</taxon>
        <taxon>Viridiplantae</taxon>
        <taxon>Streptophyta</taxon>
        <taxon>Embryophyta</taxon>
        <taxon>Tracheophyta</taxon>
        <taxon>Spermatophyta</taxon>
        <taxon>Magnoliopsida</taxon>
        <taxon>eudicotyledons</taxon>
        <taxon>Gunneridae</taxon>
        <taxon>Pentapetalae</taxon>
        <taxon>rosids</taxon>
        <taxon>Vitales</taxon>
        <taxon>Vitaceae</taxon>
        <taxon>Viteae</taxon>
        <taxon>Vitis</taxon>
    </lineage>
</organism>
<evidence type="ECO:0000256" key="2">
    <source>
        <dbReference type="ARBA" id="ARBA00023015"/>
    </source>
</evidence>
<dbReference type="Pfam" id="PF00847">
    <property type="entry name" value="AP2"/>
    <property type="match status" value="1"/>
</dbReference>